<dbReference type="AlphaFoldDB" id="A0A9Q3HRP6"/>
<keyword evidence="2" id="KW-1185">Reference proteome</keyword>
<sequence length="162" mass="18702">MLEKGWNPKIPVDTLKKYLADIHSTASIFKQLLDKLRLHESQSMTDAFEYDKKKWDKSHNTPELKVGDLIIFSTLNLNNIKFTKKLKDSFSEPFITKALHGINAVQVELSGGLENKHPTFSVILLQNYNSSDKKSFPLRNEKHLEVPQLDKSEEKKVMKFSK</sequence>
<comment type="caution">
    <text evidence="1">The sequence shown here is derived from an EMBL/GenBank/DDBJ whole genome shotgun (WGS) entry which is preliminary data.</text>
</comment>
<organism evidence="1 2">
    <name type="scientific">Austropuccinia psidii MF-1</name>
    <dbReference type="NCBI Taxonomy" id="1389203"/>
    <lineage>
        <taxon>Eukaryota</taxon>
        <taxon>Fungi</taxon>
        <taxon>Dikarya</taxon>
        <taxon>Basidiomycota</taxon>
        <taxon>Pucciniomycotina</taxon>
        <taxon>Pucciniomycetes</taxon>
        <taxon>Pucciniales</taxon>
        <taxon>Sphaerophragmiaceae</taxon>
        <taxon>Austropuccinia</taxon>
    </lineage>
</organism>
<protein>
    <submittedName>
        <fullName evidence="1">Uncharacterized protein</fullName>
    </submittedName>
</protein>
<accession>A0A9Q3HRP6</accession>
<dbReference type="EMBL" id="AVOT02024385">
    <property type="protein sequence ID" value="MBW0515003.1"/>
    <property type="molecule type" value="Genomic_DNA"/>
</dbReference>
<evidence type="ECO:0000313" key="2">
    <source>
        <dbReference type="Proteomes" id="UP000765509"/>
    </source>
</evidence>
<dbReference type="Proteomes" id="UP000765509">
    <property type="component" value="Unassembled WGS sequence"/>
</dbReference>
<evidence type="ECO:0000313" key="1">
    <source>
        <dbReference type="EMBL" id="MBW0515003.1"/>
    </source>
</evidence>
<name>A0A9Q3HRP6_9BASI</name>
<proteinExistence type="predicted"/>
<reference evidence="1" key="1">
    <citation type="submission" date="2021-03" db="EMBL/GenBank/DDBJ databases">
        <title>Draft genome sequence of rust myrtle Austropuccinia psidii MF-1, a brazilian biotype.</title>
        <authorList>
            <person name="Quecine M.C."/>
            <person name="Pachon D.M.R."/>
            <person name="Bonatelli M.L."/>
            <person name="Correr F.H."/>
            <person name="Franceschini L.M."/>
            <person name="Leite T.F."/>
            <person name="Margarido G.R.A."/>
            <person name="Almeida C.A."/>
            <person name="Ferrarezi J.A."/>
            <person name="Labate C.A."/>
        </authorList>
    </citation>
    <scope>NUCLEOTIDE SEQUENCE</scope>
    <source>
        <strain evidence="1">MF-1</strain>
    </source>
</reference>
<gene>
    <name evidence="1" type="ORF">O181_054718</name>
</gene>